<evidence type="ECO:0000256" key="7">
    <source>
        <dbReference type="ARBA" id="ARBA00047715"/>
    </source>
</evidence>
<dbReference type="InterPro" id="IPR015424">
    <property type="entry name" value="PyrdxlP-dep_Trfase"/>
</dbReference>
<feature type="domain" description="Aminotransferase class I/classII large" evidence="10">
    <location>
        <begin position="42"/>
        <end position="382"/>
    </location>
</feature>
<feature type="binding site" evidence="8">
    <location>
        <position position="181"/>
    </location>
    <ligand>
        <name>pyridoxal 5'-phosphate</name>
        <dbReference type="ChEBI" id="CHEBI:597326"/>
    </ligand>
</feature>
<dbReference type="InterPro" id="IPR015422">
    <property type="entry name" value="PyrdxlP-dep_Trfase_small"/>
</dbReference>
<comment type="function">
    <text evidence="8">Catalyzes the decarboxylative condensation of pimeloyl-[acyl-carrier protein] and L-alanine to produce 8-amino-7-oxononanoate (AON), [acyl-carrier protein], and carbon dioxide.</text>
</comment>
<feature type="binding site" evidence="8">
    <location>
        <position position="23"/>
    </location>
    <ligand>
        <name>substrate</name>
    </ligand>
</feature>
<dbReference type="GO" id="GO:0009102">
    <property type="term" value="P:biotin biosynthetic process"/>
    <property type="evidence" value="ECO:0007669"/>
    <property type="project" value="UniProtKB-UniRule"/>
</dbReference>
<feature type="binding site" evidence="8">
    <location>
        <position position="135"/>
    </location>
    <ligand>
        <name>substrate</name>
    </ligand>
</feature>
<dbReference type="EMBL" id="RJVP01000002">
    <property type="protein sequence ID" value="ROH87227.1"/>
    <property type="molecule type" value="Genomic_DNA"/>
</dbReference>
<proteinExistence type="inferred from homology"/>
<evidence type="ECO:0000256" key="8">
    <source>
        <dbReference type="HAMAP-Rule" id="MF_01693"/>
    </source>
</evidence>
<evidence type="ECO:0000256" key="3">
    <source>
        <dbReference type="ARBA" id="ARBA00011738"/>
    </source>
</evidence>
<dbReference type="InterPro" id="IPR050087">
    <property type="entry name" value="AON_synthase_class-II"/>
</dbReference>
<dbReference type="InterPro" id="IPR004723">
    <property type="entry name" value="AONS_Archaea/Proteobacteria"/>
</dbReference>
<gene>
    <name evidence="8 11" type="primary">bioF</name>
    <name evidence="11" type="ORF">ED236_06040</name>
</gene>
<keyword evidence="12" id="KW-1185">Reference proteome</keyword>
<dbReference type="Gene3D" id="3.90.1150.10">
    <property type="entry name" value="Aspartate Aminotransferase, domain 1"/>
    <property type="match status" value="1"/>
</dbReference>
<accession>A0A3N0V343</accession>
<dbReference type="InterPro" id="IPR004839">
    <property type="entry name" value="Aminotransferase_I/II_large"/>
</dbReference>
<comment type="catalytic activity">
    <reaction evidence="7 8">
        <text>6-carboxyhexanoyl-[ACP] + L-alanine + H(+) = (8S)-8-amino-7-oxononanoate + holo-[ACP] + CO2</text>
        <dbReference type="Rhea" id="RHEA:42288"/>
        <dbReference type="Rhea" id="RHEA-COMP:9685"/>
        <dbReference type="Rhea" id="RHEA-COMP:9955"/>
        <dbReference type="ChEBI" id="CHEBI:15378"/>
        <dbReference type="ChEBI" id="CHEBI:16526"/>
        <dbReference type="ChEBI" id="CHEBI:57972"/>
        <dbReference type="ChEBI" id="CHEBI:64479"/>
        <dbReference type="ChEBI" id="CHEBI:78846"/>
        <dbReference type="ChEBI" id="CHEBI:149468"/>
        <dbReference type="EC" id="2.3.1.47"/>
    </reaction>
</comment>
<keyword evidence="4 8" id="KW-0808">Transferase</keyword>
<evidence type="ECO:0000259" key="10">
    <source>
        <dbReference type="Pfam" id="PF00155"/>
    </source>
</evidence>
<organism evidence="11 12">
    <name type="scientific">Pseudomethylobacillus aquaticus</name>
    <dbReference type="NCBI Taxonomy" id="2676064"/>
    <lineage>
        <taxon>Bacteria</taxon>
        <taxon>Pseudomonadati</taxon>
        <taxon>Pseudomonadota</taxon>
        <taxon>Betaproteobacteria</taxon>
        <taxon>Nitrosomonadales</taxon>
        <taxon>Methylophilaceae</taxon>
        <taxon>Pseudomethylobacillus</taxon>
    </lineage>
</organism>
<comment type="caution">
    <text evidence="11">The sequence shown here is derived from an EMBL/GenBank/DDBJ whole genome shotgun (WGS) entry which is preliminary data.</text>
</comment>
<dbReference type="AlphaFoldDB" id="A0A3N0V343"/>
<comment type="similarity">
    <text evidence="8">Belongs to the class-II pyridoxal-phosphate-dependent aminotransferase family. BioF subfamily.</text>
</comment>
<keyword evidence="11" id="KW-0012">Acyltransferase</keyword>
<dbReference type="HAMAP" id="MF_01693">
    <property type="entry name" value="BioF_aminotrans_2"/>
    <property type="match status" value="1"/>
</dbReference>
<feature type="modified residue" description="N6-(pyridoxal phosphate)lysine" evidence="8 9">
    <location>
        <position position="240"/>
    </location>
</feature>
<evidence type="ECO:0000256" key="6">
    <source>
        <dbReference type="ARBA" id="ARBA00022898"/>
    </source>
</evidence>
<name>A0A3N0V343_9PROT</name>
<dbReference type="SUPFAM" id="SSF53383">
    <property type="entry name" value="PLP-dependent transferases"/>
    <property type="match status" value="1"/>
</dbReference>
<feature type="binding site" evidence="8">
    <location>
        <begin position="110"/>
        <end position="111"/>
    </location>
    <ligand>
        <name>pyridoxal 5'-phosphate</name>
        <dbReference type="ChEBI" id="CHEBI:597326"/>
    </ligand>
</feature>
<evidence type="ECO:0000313" key="12">
    <source>
        <dbReference type="Proteomes" id="UP000275137"/>
    </source>
</evidence>
<evidence type="ECO:0000256" key="9">
    <source>
        <dbReference type="PIRSR" id="PIRSR604723-51"/>
    </source>
</evidence>
<comment type="pathway">
    <text evidence="2 8">Cofactor biosynthesis; biotin biosynthesis.</text>
</comment>
<keyword evidence="5 8" id="KW-0093">Biotin biosynthesis</keyword>
<feature type="binding site" evidence="8">
    <location>
        <position position="209"/>
    </location>
    <ligand>
        <name>pyridoxal 5'-phosphate</name>
        <dbReference type="ChEBI" id="CHEBI:597326"/>
    </ligand>
</feature>
<keyword evidence="6 8" id="KW-0663">Pyridoxal phosphate</keyword>
<reference evidence="11 12" key="1">
    <citation type="submission" date="2018-10" db="EMBL/GenBank/DDBJ databases">
        <authorList>
            <person name="Chen W.-M."/>
        </authorList>
    </citation>
    <scope>NUCLEOTIDE SEQUENCE [LARGE SCALE GENOMIC DNA]</scope>
    <source>
        <strain evidence="11 12">H-5</strain>
    </source>
</reference>
<protein>
    <recommendedName>
        <fullName evidence="8">8-amino-7-oxononanoate synthase</fullName>
        <shortName evidence="8">AONS</shortName>
        <ecNumber evidence="8">2.3.1.47</ecNumber>
    </recommendedName>
    <alternativeName>
        <fullName evidence="8">7-keto-8-amino-pelargonic acid synthase</fullName>
        <shortName evidence="8">7-KAP synthase</shortName>
        <shortName evidence="8">KAPA synthase</shortName>
    </alternativeName>
    <alternativeName>
        <fullName evidence="8">8-amino-7-ketopelargonate synthase</fullName>
    </alternativeName>
</protein>
<dbReference type="Pfam" id="PF00155">
    <property type="entry name" value="Aminotran_1_2"/>
    <property type="match status" value="1"/>
</dbReference>
<dbReference type="InterPro" id="IPR022834">
    <property type="entry name" value="AONS_Proteobacteria"/>
</dbReference>
<dbReference type="GO" id="GO:0008710">
    <property type="term" value="F:8-amino-7-oxononanoate synthase activity"/>
    <property type="evidence" value="ECO:0007669"/>
    <property type="project" value="UniProtKB-UniRule"/>
</dbReference>
<evidence type="ECO:0000313" key="11">
    <source>
        <dbReference type="EMBL" id="ROH87227.1"/>
    </source>
</evidence>
<dbReference type="GO" id="GO:0030170">
    <property type="term" value="F:pyridoxal phosphate binding"/>
    <property type="evidence" value="ECO:0007669"/>
    <property type="project" value="UniProtKB-UniRule"/>
</dbReference>
<dbReference type="InterPro" id="IPR015421">
    <property type="entry name" value="PyrdxlP-dep_Trfase_major"/>
</dbReference>
<sequence length="391" mass="41401">MSDSLLGELKAALDARAAAGLLRRRRLLESPQGAHVRVDGAEVISFCSNDYLGLAQHPQLIAAMQQGAAEAGVGSGASHLITGHHRYHQALEQALAEFVAMPASLLFSTGYMANLGVITALLGRDDAIFADKLNHASLNDAAVLCRAQLHRFAHNDMVMLERQLATSTAKRKLVAVDAVFSMDGDLAPLTALLALCERYDAWLYLDDAHGFGVLGPHGQGAAAAFGLYSDRLIYMATLGKAAGVAGAFVAGAQLVIDYLQQSARSHIYTTAAPPALAATLLTALPLIAQQDWRRQHLHHLIAMLQSGLQHGRWPLLPSATAIQPLLVGDNHQALALSEYLLARGLLVPAIRPPTVPAGTARLRISLSAAHTVDDVQGLLTALHAAAQEIAA</sequence>
<dbReference type="Gene3D" id="3.40.640.10">
    <property type="entry name" value="Type I PLP-dependent aspartate aminotransferase-like (Major domain)"/>
    <property type="match status" value="1"/>
</dbReference>
<dbReference type="EC" id="2.3.1.47" evidence="8"/>
<dbReference type="UniPathway" id="UPA00078"/>
<evidence type="ECO:0000256" key="1">
    <source>
        <dbReference type="ARBA" id="ARBA00001933"/>
    </source>
</evidence>
<dbReference type="RefSeq" id="WP_123237028.1">
    <property type="nucleotide sequence ID" value="NZ_RJVP01000002.1"/>
</dbReference>
<dbReference type="PANTHER" id="PTHR13693:SF100">
    <property type="entry name" value="8-AMINO-7-OXONONANOATE SYNTHASE"/>
    <property type="match status" value="1"/>
</dbReference>
<dbReference type="Proteomes" id="UP000275137">
    <property type="component" value="Unassembled WGS sequence"/>
</dbReference>
<dbReference type="PANTHER" id="PTHR13693">
    <property type="entry name" value="CLASS II AMINOTRANSFERASE/8-AMINO-7-OXONONANOATE SYNTHASE"/>
    <property type="match status" value="1"/>
</dbReference>
<comment type="subunit">
    <text evidence="3 8">Homodimer.</text>
</comment>
<dbReference type="NCBIfam" id="TIGR00858">
    <property type="entry name" value="bioF"/>
    <property type="match status" value="1"/>
</dbReference>
<feature type="binding site" evidence="8">
    <location>
        <position position="237"/>
    </location>
    <ligand>
        <name>pyridoxal 5'-phosphate</name>
        <dbReference type="ChEBI" id="CHEBI:597326"/>
    </ligand>
</feature>
<evidence type="ECO:0000256" key="4">
    <source>
        <dbReference type="ARBA" id="ARBA00022679"/>
    </source>
</evidence>
<comment type="cofactor">
    <cofactor evidence="1 8 9">
        <name>pyridoxal 5'-phosphate</name>
        <dbReference type="ChEBI" id="CHEBI:597326"/>
    </cofactor>
</comment>
<evidence type="ECO:0000256" key="5">
    <source>
        <dbReference type="ARBA" id="ARBA00022756"/>
    </source>
</evidence>
<evidence type="ECO:0000256" key="2">
    <source>
        <dbReference type="ARBA" id="ARBA00004746"/>
    </source>
</evidence>
<feature type="binding site" evidence="8">
    <location>
        <position position="354"/>
    </location>
    <ligand>
        <name>substrate</name>
    </ligand>
</feature>